<feature type="region of interest" description="Disordered" evidence="1">
    <location>
        <begin position="160"/>
        <end position="180"/>
    </location>
</feature>
<sequence>MTSREAFTHGVFWRGRARAPRLGPFAVRVSSYFLFIPVTSSFPRNPRRYQSPRRLRTSRGPTYRRAAIVHPYRPTTALWPFGEGGRAYAICIARGLCIAVNVHFEQLPSNSLPAACKIRLRNIRTADYAASFTILEEPSGRASQNACGPRLQLVLLTVSRRSGHPQHSPDDSRTGQSWIN</sequence>
<keyword evidence="3" id="KW-1185">Reference proteome</keyword>
<accession>A0A371D404</accession>
<evidence type="ECO:0000313" key="3">
    <source>
        <dbReference type="Proteomes" id="UP000256964"/>
    </source>
</evidence>
<organism evidence="2 3">
    <name type="scientific">Lentinus brumalis</name>
    <dbReference type="NCBI Taxonomy" id="2498619"/>
    <lineage>
        <taxon>Eukaryota</taxon>
        <taxon>Fungi</taxon>
        <taxon>Dikarya</taxon>
        <taxon>Basidiomycota</taxon>
        <taxon>Agaricomycotina</taxon>
        <taxon>Agaricomycetes</taxon>
        <taxon>Polyporales</taxon>
        <taxon>Polyporaceae</taxon>
        <taxon>Lentinus</taxon>
    </lineage>
</organism>
<reference evidence="2 3" key="1">
    <citation type="journal article" date="2018" name="Biotechnol. Biofuels">
        <title>Integrative visual omics of the white-rot fungus Polyporus brumalis exposes the biotechnological potential of its oxidative enzymes for delignifying raw plant biomass.</title>
        <authorList>
            <person name="Miyauchi S."/>
            <person name="Rancon A."/>
            <person name="Drula E."/>
            <person name="Hage H."/>
            <person name="Chaduli D."/>
            <person name="Favel A."/>
            <person name="Grisel S."/>
            <person name="Henrissat B."/>
            <person name="Herpoel-Gimbert I."/>
            <person name="Ruiz-Duenas F.J."/>
            <person name="Chevret D."/>
            <person name="Hainaut M."/>
            <person name="Lin J."/>
            <person name="Wang M."/>
            <person name="Pangilinan J."/>
            <person name="Lipzen A."/>
            <person name="Lesage-Meessen L."/>
            <person name="Navarro D."/>
            <person name="Riley R."/>
            <person name="Grigoriev I.V."/>
            <person name="Zhou S."/>
            <person name="Raouche S."/>
            <person name="Rosso M.N."/>
        </authorList>
    </citation>
    <scope>NUCLEOTIDE SEQUENCE [LARGE SCALE GENOMIC DNA]</scope>
    <source>
        <strain evidence="2 3">BRFM 1820</strain>
    </source>
</reference>
<proteinExistence type="predicted"/>
<dbReference type="Proteomes" id="UP000256964">
    <property type="component" value="Unassembled WGS sequence"/>
</dbReference>
<dbReference type="AlphaFoldDB" id="A0A371D404"/>
<name>A0A371D404_9APHY</name>
<gene>
    <name evidence="2" type="ORF">OH76DRAFT_788729</name>
</gene>
<evidence type="ECO:0000313" key="2">
    <source>
        <dbReference type="EMBL" id="RDX47273.1"/>
    </source>
</evidence>
<evidence type="ECO:0000256" key="1">
    <source>
        <dbReference type="SAM" id="MobiDB-lite"/>
    </source>
</evidence>
<dbReference type="EMBL" id="KZ857420">
    <property type="protein sequence ID" value="RDX47273.1"/>
    <property type="molecule type" value="Genomic_DNA"/>
</dbReference>
<protein>
    <submittedName>
        <fullName evidence="2">Uncharacterized protein</fullName>
    </submittedName>
</protein>